<feature type="transmembrane region" description="Helical" evidence="1">
    <location>
        <begin position="84"/>
        <end position="102"/>
    </location>
</feature>
<evidence type="ECO:0000313" key="3">
    <source>
        <dbReference type="Proteomes" id="UP000298049"/>
    </source>
</evidence>
<keyword evidence="1" id="KW-0812">Transmembrane</keyword>
<evidence type="ECO:0000256" key="1">
    <source>
        <dbReference type="SAM" id="Phobius"/>
    </source>
</evidence>
<dbReference type="KEGG" id="hmi:soil367_18250"/>
<dbReference type="Pfam" id="PF05437">
    <property type="entry name" value="AzlD"/>
    <property type="match status" value="1"/>
</dbReference>
<dbReference type="RefSeq" id="WP_136550424.1">
    <property type="nucleotide sequence ID" value="NZ_CP031093.1"/>
</dbReference>
<dbReference type="EMBL" id="CP031093">
    <property type="protein sequence ID" value="QCF27713.1"/>
    <property type="molecule type" value="Genomic_DNA"/>
</dbReference>
<accession>A0A4P7XLI2</accession>
<dbReference type="Proteomes" id="UP000298049">
    <property type="component" value="Chromosome"/>
</dbReference>
<dbReference type="InterPro" id="IPR008407">
    <property type="entry name" value="Brnchd-chn_aa_trnsp_AzlD"/>
</dbReference>
<reference evidence="2 3" key="1">
    <citation type="submission" date="2018-07" db="EMBL/GenBank/DDBJ databases">
        <title>Marsedoiliclastica nanhaica gen. nov. sp. nov., a novel marine hydrocarbonoclastic bacterium isolated from an in-situ enriched hydrocarbon-degrading consortium in deep-sea sediment.</title>
        <authorList>
            <person name="Dong C."/>
            <person name="Ma T."/>
            <person name="Liu R."/>
            <person name="Shao Z."/>
        </authorList>
    </citation>
    <scope>NUCLEOTIDE SEQUENCE [LARGE SCALE GENOMIC DNA]</scope>
    <source>
        <strain evidence="3">soil36-7</strain>
    </source>
</reference>
<sequence length="103" mass="10844">MTTGVWELILAMAVATALPRVLPMLVDLEQWLPPTLVRSLGFVPPAALGALIIPGVFHAADHVALALTALMVATVLALPRRSSLLLTVTVTLLACWGVSLLLV</sequence>
<keyword evidence="1" id="KW-1133">Transmembrane helix</keyword>
<keyword evidence="1" id="KW-0472">Membrane</keyword>
<name>A0A4P7XLI2_9ALTE</name>
<organism evidence="2 3">
    <name type="scientific">Hydrocarboniclastica marina</name>
    <dbReference type="NCBI Taxonomy" id="2259620"/>
    <lineage>
        <taxon>Bacteria</taxon>
        <taxon>Pseudomonadati</taxon>
        <taxon>Pseudomonadota</taxon>
        <taxon>Gammaproteobacteria</taxon>
        <taxon>Alteromonadales</taxon>
        <taxon>Alteromonadaceae</taxon>
        <taxon>Hydrocarboniclastica</taxon>
    </lineage>
</organism>
<proteinExistence type="predicted"/>
<dbReference type="AlphaFoldDB" id="A0A4P7XLI2"/>
<protein>
    <submittedName>
        <fullName evidence="2">AzlD domain-containing protein</fullName>
    </submittedName>
</protein>
<dbReference type="OrthoDB" id="3177272at2"/>
<keyword evidence="3" id="KW-1185">Reference proteome</keyword>
<evidence type="ECO:0000313" key="2">
    <source>
        <dbReference type="EMBL" id="QCF27713.1"/>
    </source>
</evidence>
<gene>
    <name evidence="2" type="ORF">soil367_18250</name>
</gene>